<dbReference type="Gene3D" id="3.60.21.10">
    <property type="match status" value="1"/>
</dbReference>
<dbReference type="AlphaFoldDB" id="A0A2R7YAB1"/>
<dbReference type="PROSITE" id="PS00125">
    <property type="entry name" value="SER_THR_PHOSPHATASE"/>
    <property type="match status" value="1"/>
</dbReference>
<evidence type="ECO:0000313" key="3">
    <source>
        <dbReference type="Proteomes" id="UP000244066"/>
    </source>
</evidence>
<comment type="caution">
    <text evidence="2">The sequence shown here is derived from an EMBL/GenBank/DDBJ whole genome shotgun (WGS) entry which is preliminary data.</text>
</comment>
<dbReference type="InterPro" id="IPR050341">
    <property type="entry name" value="PP1_catalytic_subunit"/>
</dbReference>
<dbReference type="SMART" id="SM00156">
    <property type="entry name" value="PP2Ac"/>
    <property type="match status" value="1"/>
</dbReference>
<dbReference type="GO" id="GO:0005737">
    <property type="term" value="C:cytoplasm"/>
    <property type="evidence" value="ECO:0007669"/>
    <property type="project" value="TreeGrafter"/>
</dbReference>
<gene>
    <name evidence="2" type="ORF">B9J98_00435</name>
</gene>
<name>A0A2R7YAB1_9ARCH</name>
<dbReference type="InterPro" id="IPR029052">
    <property type="entry name" value="Metallo-depent_PP-like"/>
</dbReference>
<dbReference type="InterPro" id="IPR006186">
    <property type="entry name" value="Ser/Thr-sp_prot-phosphatase"/>
</dbReference>
<dbReference type="SUPFAM" id="SSF56300">
    <property type="entry name" value="Metallo-dependent phosphatases"/>
    <property type="match status" value="1"/>
</dbReference>
<feature type="domain" description="Serine/threonine specific protein phosphatases" evidence="1">
    <location>
        <begin position="94"/>
        <end position="99"/>
    </location>
</feature>
<accession>A0A2R7YAB1</accession>
<dbReference type="PANTHER" id="PTHR11668">
    <property type="entry name" value="SERINE/THREONINE PROTEIN PHOSPHATASE"/>
    <property type="match status" value="1"/>
</dbReference>
<proteinExistence type="predicted"/>
<dbReference type="Pfam" id="PF00149">
    <property type="entry name" value="Metallophos"/>
    <property type="match status" value="1"/>
</dbReference>
<evidence type="ECO:0000313" key="2">
    <source>
        <dbReference type="EMBL" id="PUA34347.1"/>
    </source>
</evidence>
<protein>
    <recommendedName>
        <fullName evidence="1">Serine/threonine specific protein phosphatases domain-containing protein</fullName>
    </recommendedName>
</protein>
<organism evidence="2 3">
    <name type="scientific">Candidatus Terraquivivens tikiterensis</name>
    <dbReference type="NCBI Taxonomy" id="1980982"/>
    <lineage>
        <taxon>Archaea</taxon>
        <taxon>Nitrososphaerota</taxon>
        <taxon>Candidatus Wolframiiraptoraceae</taxon>
        <taxon>Candidatus Terraquivivens</taxon>
    </lineage>
</organism>
<dbReference type="PANTHER" id="PTHR11668:SF496">
    <property type="entry name" value="SERINE_THREONINE-PROTEIN PHOSPHATASE"/>
    <property type="match status" value="1"/>
</dbReference>
<dbReference type="Proteomes" id="UP000244066">
    <property type="component" value="Unassembled WGS sequence"/>
</dbReference>
<sequence>MSRPFDERELMRLVQRASEIFEGEPQVLDVEGECVVVGDVHGDKESVVKALGLLNQTKTLIFLGDYVDRGPHQLEGICALLSAKVENPSKLILLRGNHETRSVNLYYGFYDVVLSRYSQALYELFAQAFSNMPVCALLDGEVLCVHGGIAEGLESLDQLRALPKGDDDPMDPIYVQVLWNDPDEGVETFAQSYRGPGIKLFGTSVLEGFLRKNGLRMLIRAHEPQPDGFRFMFGKRLLSLFSCRHYGIRPAAALLRGGEVKILSLE</sequence>
<dbReference type="CDD" id="cd00144">
    <property type="entry name" value="MPP_PPP_family"/>
    <property type="match status" value="1"/>
</dbReference>
<dbReference type="EMBL" id="NDWU01000001">
    <property type="protein sequence ID" value="PUA34347.1"/>
    <property type="molecule type" value="Genomic_DNA"/>
</dbReference>
<dbReference type="InterPro" id="IPR004843">
    <property type="entry name" value="Calcineurin-like_PHP"/>
</dbReference>
<evidence type="ECO:0000259" key="1">
    <source>
        <dbReference type="PROSITE" id="PS00125"/>
    </source>
</evidence>
<dbReference type="GO" id="GO:0004722">
    <property type="term" value="F:protein serine/threonine phosphatase activity"/>
    <property type="evidence" value="ECO:0007669"/>
    <property type="project" value="TreeGrafter"/>
</dbReference>
<dbReference type="PRINTS" id="PR00114">
    <property type="entry name" value="STPHPHTASE"/>
</dbReference>
<reference evidence="2 3" key="1">
    <citation type="submission" date="2017-04" db="EMBL/GenBank/DDBJ databases">
        <title>Draft Aigarchaeota genome from a New Zealand hot spring.</title>
        <authorList>
            <person name="Reysenbach A.-L."/>
            <person name="Donaho J.A."/>
            <person name="Gerhart J."/>
            <person name="Kelley J.F."/>
            <person name="Kouba K."/>
            <person name="Podar M."/>
            <person name="Stott M."/>
        </authorList>
    </citation>
    <scope>NUCLEOTIDE SEQUENCE [LARGE SCALE GENOMIC DNA]</scope>
    <source>
        <strain evidence="2">NZ13_MG1</strain>
    </source>
</reference>